<keyword evidence="2" id="KW-1185">Reference proteome</keyword>
<dbReference type="OrthoDB" id="5829051at2759"/>
<organism evidence="3">
    <name type="scientific">Anisakis simplex</name>
    <name type="common">Herring worm</name>
    <dbReference type="NCBI Taxonomy" id="6269"/>
    <lineage>
        <taxon>Eukaryota</taxon>
        <taxon>Metazoa</taxon>
        <taxon>Ecdysozoa</taxon>
        <taxon>Nematoda</taxon>
        <taxon>Chromadorea</taxon>
        <taxon>Rhabditida</taxon>
        <taxon>Spirurina</taxon>
        <taxon>Ascaridomorpha</taxon>
        <taxon>Ascaridoidea</taxon>
        <taxon>Anisakidae</taxon>
        <taxon>Anisakis</taxon>
        <taxon>Anisakis simplex complex</taxon>
    </lineage>
</organism>
<dbReference type="WBParaSite" id="ASIM_0001174201-mRNA-1">
    <property type="protein sequence ID" value="ASIM_0001174201-mRNA-1"/>
    <property type="gene ID" value="ASIM_0001174201"/>
</dbReference>
<evidence type="ECO:0000313" key="1">
    <source>
        <dbReference type="EMBL" id="VDK44582.1"/>
    </source>
</evidence>
<protein>
    <submittedName>
        <fullName evidence="3">Phospholipid scramblase</fullName>
    </submittedName>
</protein>
<dbReference type="AlphaFoldDB" id="A0A0M3JU99"/>
<gene>
    <name evidence="1" type="ORF">ASIM_LOCUS11208</name>
</gene>
<evidence type="ECO:0000313" key="2">
    <source>
        <dbReference type="Proteomes" id="UP000267096"/>
    </source>
</evidence>
<proteinExistence type="predicted"/>
<sequence length="212" mass="23583">MTCENHPEMLSNWSKCVIPQGDLADGISNFLRDVKDHGCKLPPRKVLKFALGFLRNHTGSYINHPLYKRVPSSNCGKCARRVRCCRRSKSFLAQSYESEECANQLRPCMLEPLTENDIAELNRMYPGATAPSDGCDVSSYIRAELQILSNGPAFQYVEPLLCQVVGTKFPSVNCVREGAKCACCCTLFQPGANSSCVPLENQDVMFSCKRDN</sequence>
<dbReference type="Proteomes" id="UP000267096">
    <property type="component" value="Unassembled WGS sequence"/>
</dbReference>
<dbReference type="EMBL" id="UYRR01031049">
    <property type="protein sequence ID" value="VDK44582.1"/>
    <property type="molecule type" value="Genomic_DNA"/>
</dbReference>
<name>A0A0M3JU99_ANISI</name>
<reference evidence="1 2" key="2">
    <citation type="submission" date="2018-11" db="EMBL/GenBank/DDBJ databases">
        <authorList>
            <consortium name="Pathogen Informatics"/>
        </authorList>
    </citation>
    <scope>NUCLEOTIDE SEQUENCE [LARGE SCALE GENOMIC DNA]</scope>
</reference>
<evidence type="ECO:0000313" key="3">
    <source>
        <dbReference type="WBParaSite" id="ASIM_0001174201-mRNA-1"/>
    </source>
</evidence>
<reference evidence="3" key="1">
    <citation type="submission" date="2017-02" db="UniProtKB">
        <authorList>
            <consortium name="WormBaseParasite"/>
        </authorList>
    </citation>
    <scope>IDENTIFICATION</scope>
</reference>
<accession>A0A0M3JU99</accession>